<dbReference type="Proteomes" id="UP000276215">
    <property type="component" value="Unassembled WGS sequence"/>
</dbReference>
<protein>
    <recommendedName>
        <fullName evidence="1">Myb/SANT-like domain-containing protein</fullName>
    </recommendedName>
</protein>
<feature type="domain" description="Myb/SANT-like" evidence="1">
    <location>
        <begin position="3"/>
        <end position="45"/>
    </location>
</feature>
<name>A0A3N4JKS1_9PEZI</name>
<evidence type="ECO:0000259" key="1">
    <source>
        <dbReference type="Pfam" id="PF12776"/>
    </source>
</evidence>
<feature type="non-terminal residue" evidence="2">
    <location>
        <position position="1"/>
    </location>
</feature>
<dbReference type="InterPro" id="IPR024752">
    <property type="entry name" value="Myb/SANT-like_dom"/>
</dbReference>
<proteinExistence type="predicted"/>
<evidence type="ECO:0000313" key="2">
    <source>
        <dbReference type="EMBL" id="RPA97877.1"/>
    </source>
</evidence>
<dbReference type="Pfam" id="PF12776">
    <property type="entry name" value="Myb_DNA-bind_3"/>
    <property type="match status" value="1"/>
</dbReference>
<gene>
    <name evidence="2" type="ORF">L873DRAFT_1808965</name>
</gene>
<dbReference type="AlphaFoldDB" id="A0A3N4JKS1"/>
<sequence length="53" mass="6310">AVWTKYPDQRLINRMLAQCEKGKKLDNGFKKELQQEIMEEFNKGTIEEQKPVQ</sequence>
<dbReference type="OrthoDB" id="5509661at2759"/>
<organism evidence="2 3">
    <name type="scientific">Choiromyces venosus 120613-1</name>
    <dbReference type="NCBI Taxonomy" id="1336337"/>
    <lineage>
        <taxon>Eukaryota</taxon>
        <taxon>Fungi</taxon>
        <taxon>Dikarya</taxon>
        <taxon>Ascomycota</taxon>
        <taxon>Pezizomycotina</taxon>
        <taxon>Pezizomycetes</taxon>
        <taxon>Pezizales</taxon>
        <taxon>Tuberaceae</taxon>
        <taxon>Choiromyces</taxon>
    </lineage>
</organism>
<accession>A0A3N4JKS1</accession>
<keyword evidence="3" id="KW-1185">Reference proteome</keyword>
<dbReference type="EMBL" id="ML120400">
    <property type="protein sequence ID" value="RPA97877.1"/>
    <property type="molecule type" value="Genomic_DNA"/>
</dbReference>
<reference evidence="2 3" key="1">
    <citation type="journal article" date="2018" name="Nat. Ecol. Evol.">
        <title>Pezizomycetes genomes reveal the molecular basis of ectomycorrhizal truffle lifestyle.</title>
        <authorList>
            <person name="Murat C."/>
            <person name="Payen T."/>
            <person name="Noel B."/>
            <person name="Kuo A."/>
            <person name="Morin E."/>
            <person name="Chen J."/>
            <person name="Kohler A."/>
            <person name="Krizsan K."/>
            <person name="Balestrini R."/>
            <person name="Da Silva C."/>
            <person name="Montanini B."/>
            <person name="Hainaut M."/>
            <person name="Levati E."/>
            <person name="Barry K.W."/>
            <person name="Belfiori B."/>
            <person name="Cichocki N."/>
            <person name="Clum A."/>
            <person name="Dockter R.B."/>
            <person name="Fauchery L."/>
            <person name="Guy J."/>
            <person name="Iotti M."/>
            <person name="Le Tacon F."/>
            <person name="Lindquist E.A."/>
            <person name="Lipzen A."/>
            <person name="Malagnac F."/>
            <person name="Mello A."/>
            <person name="Molinier V."/>
            <person name="Miyauchi S."/>
            <person name="Poulain J."/>
            <person name="Riccioni C."/>
            <person name="Rubini A."/>
            <person name="Sitrit Y."/>
            <person name="Splivallo R."/>
            <person name="Traeger S."/>
            <person name="Wang M."/>
            <person name="Zifcakova L."/>
            <person name="Wipf D."/>
            <person name="Zambonelli A."/>
            <person name="Paolocci F."/>
            <person name="Nowrousian M."/>
            <person name="Ottonello S."/>
            <person name="Baldrian P."/>
            <person name="Spatafora J.W."/>
            <person name="Henrissat B."/>
            <person name="Nagy L.G."/>
            <person name="Aury J.M."/>
            <person name="Wincker P."/>
            <person name="Grigoriev I.V."/>
            <person name="Bonfante P."/>
            <person name="Martin F.M."/>
        </authorList>
    </citation>
    <scope>NUCLEOTIDE SEQUENCE [LARGE SCALE GENOMIC DNA]</scope>
    <source>
        <strain evidence="2 3">120613-1</strain>
    </source>
</reference>
<evidence type="ECO:0000313" key="3">
    <source>
        <dbReference type="Proteomes" id="UP000276215"/>
    </source>
</evidence>